<dbReference type="VEuPathDB" id="FungiDB:RhiirFUN_004379"/>
<name>A0A2P4PFT6_RHIID</name>
<keyword evidence="3" id="KW-1185">Reference proteome</keyword>
<gene>
    <name evidence="2" type="ORF">GLOIN_2v1783187</name>
</gene>
<feature type="region of interest" description="Disordered" evidence="1">
    <location>
        <begin position="513"/>
        <end position="537"/>
    </location>
</feature>
<feature type="compositionally biased region" description="Polar residues" evidence="1">
    <location>
        <begin position="228"/>
        <end position="240"/>
    </location>
</feature>
<reference evidence="2 3" key="2">
    <citation type="journal article" date="2018" name="New Phytol.">
        <title>High intraspecific genome diversity in the model arbuscular mycorrhizal symbiont Rhizophagus irregularis.</title>
        <authorList>
            <person name="Chen E.C.H."/>
            <person name="Morin E."/>
            <person name="Beaudet D."/>
            <person name="Noel J."/>
            <person name="Yildirir G."/>
            <person name="Ndikumana S."/>
            <person name="Charron P."/>
            <person name="St-Onge C."/>
            <person name="Giorgi J."/>
            <person name="Kruger M."/>
            <person name="Marton T."/>
            <person name="Ropars J."/>
            <person name="Grigoriev I.V."/>
            <person name="Hainaut M."/>
            <person name="Henrissat B."/>
            <person name="Roux C."/>
            <person name="Martin F."/>
            <person name="Corradi N."/>
        </authorList>
    </citation>
    <scope>NUCLEOTIDE SEQUENCE [LARGE SCALE GENOMIC DNA]</scope>
    <source>
        <strain evidence="2 3">DAOM 197198</strain>
    </source>
</reference>
<feature type="region of interest" description="Disordered" evidence="1">
    <location>
        <begin position="456"/>
        <end position="479"/>
    </location>
</feature>
<dbReference type="EMBL" id="AUPC02000246">
    <property type="protein sequence ID" value="POG64217.1"/>
    <property type="molecule type" value="Genomic_DNA"/>
</dbReference>
<dbReference type="AlphaFoldDB" id="A0A2P4PFT6"/>
<evidence type="ECO:0000313" key="3">
    <source>
        <dbReference type="Proteomes" id="UP000018888"/>
    </source>
</evidence>
<sequence length="823" mass="92235">MTHIDFFFAPDMSVDFERMNLEQNGSGEIVSVNNDQHNLSMNLLNFINDENSTRRNSKYDAKVEINDDADNAYAVIVNKMSIEHLLQNEDGKEVIYTDYFSDISTNDNEYFVKKEISDDVEISSNLMNEKENYAFTSFGDIISTHIDDAVNIQQNGPFKAMEGESTNIITSSDANAIEVSLVSLNHVTSIHEITNEPNNNLSDNSIIERGSISNEQVTREPAFENSDRLTSFSDKNTSNEDSNDLQASALLLLADLAIADIDASPILANGEIPNVSLSDINAQVWDGINDSDFKVILGFQSFINKKHFMDIFKEVAAVPINGNQIRIKDIICQENQDDSDGLPNLQFIPEQLKKDFKCEQESIHCQDNLIVPSDSSMMIPEIHDGFEQIRDKNMVVSTNIVMDTDEKTINENENNMLNNNNNFQSRQFSDDNVLFKESYANLLTKKQPEFIEQTLPQSLSDSDQNSDNKNNISDDGKFSSDLQSFEHTVTDDEVVLADDNILSLSPSCEQIKNKTEKEYSSIDDEQSTNRPSTDEQLIEDTENAITSEEESYSNESITEPIKCEILPPTSPQSGQQLSISPSTIITRSMVASLNLKDSTSSMSLDEKKRLLLEVRKKKSMLRNSIIQDKQVQDVDEDNENSLGMNSDKLLHKKKIPNKLNSTALNRLTKQNTDKNKGYLCDLNVVVVRKNIPKPPSPTSKLYEKTKNGGGIISALRSRNNIGKDNIGSCIPVLKSRGDRQNRGESSSKGVHWNESRLVQESSPFIKSSPRTARQKPIPKPCLKQMNTPIDSLGNVLNANSSLTPMVKRGIKVTVKQVKYKGEE</sequence>
<reference evidence="2 3" key="1">
    <citation type="journal article" date="2013" name="Proc. Natl. Acad. Sci. U.S.A.">
        <title>Genome of an arbuscular mycorrhizal fungus provides insight into the oldest plant symbiosis.</title>
        <authorList>
            <person name="Tisserant E."/>
            <person name="Malbreil M."/>
            <person name="Kuo A."/>
            <person name="Kohler A."/>
            <person name="Symeonidi A."/>
            <person name="Balestrini R."/>
            <person name="Charron P."/>
            <person name="Duensing N."/>
            <person name="Frei Dit Frey N."/>
            <person name="Gianinazzi-Pearson V."/>
            <person name="Gilbert L.B."/>
            <person name="Handa Y."/>
            <person name="Herr J.R."/>
            <person name="Hijri M."/>
            <person name="Koul R."/>
            <person name="Kawaguchi M."/>
            <person name="Krajinski F."/>
            <person name="Lammers P.J."/>
            <person name="Masclaux F.G."/>
            <person name="Murat C."/>
            <person name="Morin E."/>
            <person name="Ndikumana S."/>
            <person name="Pagni M."/>
            <person name="Petitpierre D."/>
            <person name="Requena N."/>
            <person name="Rosikiewicz P."/>
            <person name="Riley R."/>
            <person name="Saito K."/>
            <person name="San Clemente H."/>
            <person name="Shapiro H."/>
            <person name="van Tuinen D."/>
            <person name="Becard G."/>
            <person name="Bonfante P."/>
            <person name="Paszkowski U."/>
            <person name="Shachar-Hill Y.Y."/>
            <person name="Tuskan G.A."/>
            <person name="Young P.W."/>
            <person name="Sanders I.R."/>
            <person name="Henrissat B."/>
            <person name="Rensing S.A."/>
            <person name="Grigoriev I.V."/>
            <person name="Corradi N."/>
            <person name="Roux C."/>
            <person name="Martin F."/>
        </authorList>
    </citation>
    <scope>NUCLEOTIDE SEQUENCE [LARGE SCALE GENOMIC DNA]</scope>
    <source>
        <strain evidence="2 3">DAOM 197198</strain>
    </source>
</reference>
<evidence type="ECO:0000313" key="2">
    <source>
        <dbReference type="EMBL" id="POG64217.1"/>
    </source>
</evidence>
<feature type="region of interest" description="Disordered" evidence="1">
    <location>
        <begin position="733"/>
        <end position="759"/>
    </location>
</feature>
<accession>A0A2P4PFT6</accession>
<comment type="caution">
    <text evidence="2">The sequence shown here is derived from an EMBL/GenBank/DDBJ whole genome shotgun (WGS) entry which is preliminary data.</text>
</comment>
<organism evidence="2 3">
    <name type="scientific">Rhizophagus irregularis (strain DAOM 181602 / DAOM 197198 / MUCL 43194)</name>
    <name type="common">Arbuscular mycorrhizal fungus</name>
    <name type="synonym">Glomus intraradices</name>
    <dbReference type="NCBI Taxonomy" id="747089"/>
    <lineage>
        <taxon>Eukaryota</taxon>
        <taxon>Fungi</taxon>
        <taxon>Fungi incertae sedis</taxon>
        <taxon>Mucoromycota</taxon>
        <taxon>Glomeromycotina</taxon>
        <taxon>Glomeromycetes</taxon>
        <taxon>Glomerales</taxon>
        <taxon>Glomeraceae</taxon>
        <taxon>Rhizophagus</taxon>
    </lineage>
</organism>
<feature type="region of interest" description="Disordered" evidence="1">
    <location>
        <begin position="212"/>
        <end position="241"/>
    </location>
</feature>
<feature type="compositionally biased region" description="Basic and acidic residues" evidence="1">
    <location>
        <begin position="217"/>
        <end position="227"/>
    </location>
</feature>
<feature type="compositionally biased region" description="Low complexity" evidence="1">
    <location>
        <begin position="458"/>
        <end position="471"/>
    </location>
</feature>
<protein>
    <submittedName>
        <fullName evidence="2">Uncharacterized protein</fullName>
    </submittedName>
</protein>
<dbReference type="Proteomes" id="UP000018888">
    <property type="component" value="Unassembled WGS sequence"/>
</dbReference>
<evidence type="ECO:0000256" key="1">
    <source>
        <dbReference type="SAM" id="MobiDB-lite"/>
    </source>
</evidence>
<proteinExistence type="predicted"/>